<dbReference type="PANTHER" id="PTHR33284:SF1">
    <property type="entry name" value="RIBOSOMAL PROTEIN L25_GLN-TRNA SYNTHETASE, ANTI-CODON-BINDING DOMAIN-CONTAINING PROTEIN"/>
    <property type="match status" value="1"/>
</dbReference>
<dbReference type="GO" id="GO:0006412">
    <property type="term" value="P:translation"/>
    <property type="evidence" value="ECO:0007669"/>
    <property type="project" value="UniProtKB-UniRule"/>
</dbReference>
<evidence type="ECO:0000313" key="8">
    <source>
        <dbReference type="EMBL" id="SFE45606.1"/>
    </source>
</evidence>
<evidence type="ECO:0000256" key="5">
    <source>
        <dbReference type="HAMAP-Rule" id="MF_01334"/>
    </source>
</evidence>
<feature type="domain" description="Large ribosomal subunit protein bL25 L25" evidence="6">
    <location>
        <begin position="6"/>
        <end position="90"/>
    </location>
</feature>
<dbReference type="CDD" id="cd00495">
    <property type="entry name" value="Ribosomal_L25_TL5_CTC"/>
    <property type="match status" value="1"/>
</dbReference>
<dbReference type="EMBL" id="FONA01000011">
    <property type="protein sequence ID" value="SFE45606.1"/>
    <property type="molecule type" value="Genomic_DNA"/>
</dbReference>
<comment type="function">
    <text evidence="5">This is one of the proteins that binds to the 5S RNA in the ribosome where it forms part of the central protuberance.</text>
</comment>
<evidence type="ECO:0000259" key="6">
    <source>
        <dbReference type="Pfam" id="PF01386"/>
    </source>
</evidence>
<dbReference type="Pfam" id="PF14693">
    <property type="entry name" value="Ribosomal_TL5_C"/>
    <property type="match status" value="1"/>
</dbReference>
<dbReference type="Proteomes" id="UP000181976">
    <property type="component" value="Unassembled WGS sequence"/>
</dbReference>
<dbReference type="InterPro" id="IPR011035">
    <property type="entry name" value="Ribosomal_bL25/Gln-tRNA_synth"/>
</dbReference>
<dbReference type="InterPro" id="IPR001021">
    <property type="entry name" value="Ribosomal_bL25_long"/>
</dbReference>
<dbReference type="GO" id="GO:0008097">
    <property type="term" value="F:5S rRNA binding"/>
    <property type="evidence" value="ECO:0007669"/>
    <property type="project" value="InterPro"/>
</dbReference>
<gene>
    <name evidence="5" type="primary">rplY</name>
    <name evidence="5" type="synonym">ctc</name>
    <name evidence="8" type="ORF">SAMN05444380_111126</name>
</gene>
<keyword evidence="1 5" id="KW-0699">rRNA-binding</keyword>
<evidence type="ECO:0000256" key="1">
    <source>
        <dbReference type="ARBA" id="ARBA00022730"/>
    </source>
</evidence>
<dbReference type="PANTHER" id="PTHR33284">
    <property type="entry name" value="RIBOSOMAL PROTEIN L25/GLN-TRNA SYNTHETASE, ANTI-CODON-BINDING DOMAIN-CONTAINING PROTEIN"/>
    <property type="match status" value="1"/>
</dbReference>
<comment type="similarity">
    <text evidence="5">Belongs to the bacterial ribosomal protein bL25 family. CTC subfamily.</text>
</comment>
<dbReference type="Gene3D" id="2.170.120.20">
    <property type="entry name" value="Ribosomal protein L25, beta domain"/>
    <property type="match status" value="1"/>
</dbReference>
<proteinExistence type="inferred from homology"/>
<dbReference type="HAMAP" id="MF_01334">
    <property type="entry name" value="Ribosomal_bL25_CTC"/>
    <property type="match status" value="1"/>
</dbReference>
<dbReference type="STRING" id="385682.SAMN05444380_111126"/>
<keyword evidence="9" id="KW-1185">Reference proteome</keyword>
<evidence type="ECO:0000256" key="2">
    <source>
        <dbReference type="ARBA" id="ARBA00022884"/>
    </source>
</evidence>
<dbReference type="InterPro" id="IPR020057">
    <property type="entry name" value="Ribosomal_bL25_b-dom"/>
</dbReference>
<dbReference type="InterPro" id="IPR029751">
    <property type="entry name" value="Ribosomal_L25_dom"/>
</dbReference>
<evidence type="ECO:0000313" key="9">
    <source>
        <dbReference type="Proteomes" id="UP000181976"/>
    </source>
</evidence>
<name>A0A1I2AP13_9BACT</name>
<dbReference type="RefSeq" id="WP_010526414.1">
    <property type="nucleotide sequence ID" value="NZ_AFSL01000009.1"/>
</dbReference>
<organism evidence="8 9">
    <name type="scientific">Thermophagus xiamenensis</name>
    <dbReference type="NCBI Taxonomy" id="385682"/>
    <lineage>
        <taxon>Bacteria</taxon>
        <taxon>Pseudomonadati</taxon>
        <taxon>Bacteroidota</taxon>
        <taxon>Bacteroidia</taxon>
        <taxon>Marinilabiliales</taxon>
        <taxon>Marinilabiliaceae</taxon>
        <taxon>Thermophagus</taxon>
    </lineage>
</organism>
<accession>A0A1I2AP13</accession>
<evidence type="ECO:0000256" key="4">
    <source>
        <dbReference type="ARBA" id="ARBA00023274"/>
    </source>
</evidence>
<dbReference type="NCBIfam" id="NF004132">
    <property type="entry name" value="PRK05618.2-2"/>
    <property type="match status" value="1"/>
</dbReference>
<dbReference type="AlphaFoldDB" id="A0A1I2AP13"/>
<dbReference type="OrthoDB" id="9786489at2"/>
<dbReference type="InterPro" id="IPR037121">
    <property type="entry name" value="Ribosomal_bL25_C"/>
</dbReference>
<dbReference type="InterPro" id="IPR020056">
    <property type="entry name" value="Rbsml_bL25/Gln-tRNA_synth_N"/>
</dbReference>
<dbReference type="Pfam" id="PF01386">
    <property type="entry name" value="Ribosomal_L25p"/>
    <property type="match status" value="1"/>
</dbReference>
<feature type="domain" description="Large ribosomal subunit protein bL25 beta" evidence="7">
    <location>
        <begin position="99"/>
        <end position="178"/>
    </location>
</feature>
<dbReference type="Gene3D" id="2.40.240.10">
    <property type="entry name" value="Ribosomal Protein L25, Chain P"/>
    <property type="match status" value="1"/>
</dbReference>
<dbReference type="SUPFAM" id="SSF50715">
    <property type="entry name" value="Ribosomal protein L25-like"/>
    <property type="match status" value="1"/>
</dbReference>
<reference evidence="8 9" key="1">
    <citation type="submission" date="2016-10" db="EMBL/GenBank/DDBJ databases">
        <authorList>
            <person name="de Groot N.N."/>
        </authorList>
    </citation>
    <scope>NUCLEOTIDE SEQUENCE [LARGE SCALE GENOMIC DNA]</scope>
    <source>
        <strain evidence="8 9">DSM 19012</strain>
    </source>
</reference>
<keyword evidence="3 5" id="KW-0689">Ribosomal protein</keyword>
<evidence type="ECO:0000256" key="3">
    <source>
        <dbReference type="ARBA" id="ARBA00022980"/>
    </source>
</evidence>
<dbReference type="GO" id="GO:0003735">
    <property type="term" value="F:structural constituent of ribosome"/>
    <property type="evidence" value="ECO:0007669"/>
    <property type="project" value="InterPro"/>
</dbReference>
<protein>
    <recommendedName>
        <fullName evidence="5">Large ribosomal subunit protein bL25</fullName>
    </recommendedName>
    <alternativeName>
        <fullName evidence="5">General stress protein CTC</fullName>
    </alternativeName>
</protein>
<sequence>MQTIELKATKRENLGKSATRQLRKEGKIPCVIYGGKETIHASALLKDFNKLIFTPKVHIINLDLDGQKYNVIIQDVQYHPVTDNAIHADFLQVFDDKPITIEIPVKLNGLAAGVKAGGKLTLEKRKLKVKGLAKNIPDILEIDVTNLGLGKSIQVGELNFENIELLNSSNQVVAAVKLTRAARAAGQQSEGQEA</sequence>
<dbReference type="InterPro" id="IPR020930">
    <property type="entry name" value="Ribosomal_uL5_bac-type"/>
</dbReference>
<comment type="subunit">
    <text evidence="5">Part of the 50S ribosomal subunit; part of the 5S rRNA/L5/L18/L25 subcomplex. Contacts the 5S rRNA. Binds to the 5S rRNA independently of L5 and L18.</text>
</comment>
<keyword evidence="4 5" id="KW-0687">Ribonucleoprotein</keyword>
<keyword evidence="2 5" id="KW-0694">RNA-binding</keyword>
<dbReference type="GO" id="GO:0022625">
    <property type="term" value="C:cytosolic large ribosomal subunit"/>
    <property type="evidence" value="ECO:0007669"/>
    <property type="project" value="TreeGrafter"/>
</dbReference>
<dbReference type="eggNOG" id="COG1825">
    <property type="taxonomic scope" value="Bacteria"/>
</dbReference>
<dbReference type="InParanoid" id="A0A1I2AP13"/>
<evidence type="ECO:0000259" key="7">
    <source>
        <dbReference type="Pfam" id="PF14693"/>
    </source>
</evidence>
<dbReference type="NCBIfam" id="TIGR00731">
    <property type="entry name" value="bL25_bact_ctc"/>
    <property type="match status" value="1"/>
</dbReference>